<dbReference type="Pfam" id="PF00651">
    <property type="entry name" value="BTB"/>
    <property type="match status" value="1"/>
</dbReference>
<feature type="domain" description="BTB" evidence="1">
    <location>
        <begin position="104"/>
        <end position="176"/>
    </location>
</feature>
<dbReference type="InterPro" id="IPR000210">
    <property type="entry name" value="BTB/POZ_dom"/>
</dbReference>
<evidence type="ECO:0000313" key="2">
    <source>
        <dbReference type="EMBL" id="KAL2072756.1"/>
    </source>
</evidence>
<sequence>MLTHALLSLDSSKKKPHTSALSQQTSWVQSFPAPLLNSAWVHGHSGIFCLSFPNTPSTVSGLLPVSCMMIKLAAPQATSEASTNAKRPAAVTILRKKARICNPTDFVTLIAGDGETAKEFGVHKDFACHYSPVLKAAFHSSFVEGRTQVYKLPEYDEDIVKLLVHWLYTQELIADSLEEPELASSELLSFCKLWILADSLLVPSLQNAAMDMLIQVQDTLKKTATSCLVYVYQNTNPESPLRKMLLHRCICFLSPRKFASCTHQFPKEMLIELASITCDIKNHNALVVQTGTRSNPSQYRVVEEPETDVKTGSGF</sequence>
<dbReference type="PANTHER" id="PTHR47843:SF2">
    <property type="entry name" value="BTB DOMAIN-CONTAINING PROTEIN"/>
    <property type="match status" value="1"/>
</dbReference>
<dbReference type="SUPFAM" id="SSF54695">
    <property type="entry name" value="POZ domain"/>
    <property type="match status" value="1"/>
</dbReference>
<evidence type="ECO:0000259" key="1">
    <source>
        <dbReference type="PROSITE" id="PS50097"/>
    </source>
</evidence>
<evidence type="ECO:0000313" key="3">
    <source>
        <dbReference type="Proteomes" id="UP001595075"/>
    </source>
</evidence>
<dbReference type="CDD" id="cd18186">
    <property type="entry name" value="BTB_POZ_ZBTB_KLHL-like"/>
    <property type="match status" value="1"/>
</dbReference>
<protein>
    <recommendedName>
        <fullName evidence="1">BTB domain-containing protein</fullName>
    </recommendedName>
</protein>
<proteinExistence type="predicted"/>
<accession>A0ABR4CTK5</accession>
<reference evidence="2 3" key="1">
    <citation type="journal article" date="2024" name="Commun. Biol.">
        <title>Comparative genomic analysis of thermophilic fungi reveals convergent evolutionary adaptations and gene losses.</title>
        <authorList>
            <person name="Steindorff A.S."/>
            <person name="Aguilar-Pontes M.V."/>
            <person name="Robinson A.J."/>
            <person name="Andreopoulos B."/>
            <person name="LaButti K."/>
            <person name="Kuo A."/>
            <person name="Mondo S."/>
            <person name="Riley R."/>
            <person name="Otillar R."/>
            <person name="Haridas S."/>
            <person name="Lipzen A."/>
            <person name="Grimwood J."/>
            <person name="Schmutz J."/>
            <person name="Clum A."/>
            <person name="Reid I.D."/>
            <person name="Moisan M.C."/>
            <person name="Butler G."/>
            <person name="Nguyen T.T.M."/>
            <person name="Dewar K."/>
            <person name="Conant G."/>
            <person name="Drula E."/>
            <person name="Henrissat B."/>
            <person name="Hansel C."/>
            <person name="Singer S."/>
            <person name="Hutchinson M.I."/>
            <person name="de Vries R.P."/>
            <person name="Natvig D.O."/>
            <person name="Powell A.J."/>
            <person name="Tsang A."/>
            <person name="Grigoriev I.V."/>
        </authorList>
    </citation>
    <scope>NUCLEOTIDE SEQUENCE [LARGE SCALE GENOMIC DNA]</scope>
    <source>
        <strain evidence="2 3">CBS 494.80</strain>
    </source>
</reference>
<dbReference type="InterPro" id="IPR011333">
    <property type="entry name" value="SKP1/BTB/POZ_sf"/>
</dbReference>
<comment type="caution">
    <text evidence="2">The sequence shown here is derived from an EMBL/GenBank/DDBJ whole genome shotgun (WGS) entry which is preliminary data.</text>
</comment>
<dbReference type="PROSITE" id="PS50097">
    <property type="entry name" value="BTB"/>
    <property type="match status" value="1"/>
</dbReference>
<name>A0ABR4CTK5_9HELO</name>
<dbReference type="Gene3D" id="3.30.710.10">
    <property type="entry name" value="Potassium Channel Kv1.1, Chain A"/>
    <property type="match status" value="1"/>
</dbReference>
<organism evidence="2 3">
    <name type="scientific">Oculimacula yallundae</name>
    <dbReference type="NCBI Taxonomy" id="86028"/>
    <lineage>
        <taxon>Eukaryota</taxon>
        <taxon>Fungi</taxon>
        <taxon>Dikarya</taxon>
        <taxon>Ascomycota</taxon>
        <taxon>Pezizomycotina</taxon>
        <taxon>Leotiomycetes</taxon>
        <taxon>Helotiales</taxon>
        <taxon>Ploettnerulaceae</taxon>
        <taxon>Oculimacula</taxon>
    </lineage>
</organism>
<dbReference type="EMBL" id="JAZHXI010000004">
    <property type="protein sequence ID" value="KAL2072756.1"/>
    <property type="molecule type" value="Genomic_DNA"/>
</dbReference>
<dbReference type="PANTHER" id="PTHR47843">
    <property type="entry name" value="BTB DOMAIN-CONTAINING PROTEIN-RELATED"/>
    <property type="match status" value="1"/>
</dbReference>
<dbReference type="SMART" id="SM00225">
    <property type="entry name" value="BTB"/>
    <property type="match status" value="1"/>
</dbReference>
<keyword evidence="3" id="KW-1185">Reference proteome</keyword>
<dbReference type="Proteomes" id="UP001595075">
    <property type="component" value="Unassembled WGS sequence"/>
</dbReference>
<gene>
    <name evidence="2" type="ORF">VTL71DRAFT_12099</name>
</gene>